<dbReference type="Pfam" id="PF01032">
    <property type="entry name" value="FecCD"/>
    <property type="match status" value="1"/>
</dbReference>
<feature type="transmembrane region" description="Helical" evidence="9">
    <location>
        <begin position="229"/>
        <end position="251"/>
    </location>
</feature>
<evidence type="ECO:0000256" key="4">
    <source>
        <dbReference type="ARBA" id="ARBA00022475"/>
    </source>
</evidence>
<feature type="transmembrane region" description="Helical" evidence="9">
    <location>
        <begin position="96"/>
        <end position="113"/>
    </location>
</feature>
<name>A0A7W7VZE4_KITKI</name>
<feature type="transmembrane region" description="Helical" evidence="9">
    <location>
        <begin position="125"/>
        <end position="146"/>
    </location>
</feature>
<dbReference type="RefSeq" id="WP_184944158.1">
    <property type="nucleotide sequence ID" value="NZ_JACHJV010000002.1"/>
</dbReference>
<evidence type="ECO:0000256" key="1">
    <source>
        <dbReference type="ARBA" id="ARBA00004651"/>
    </source>
</evidence>
<keyword evidence="7 9" id="KW-0472">Membrane</keyword>
<evidence type="ECO:0000256" key="5">
    <source>
        <dbReference type="ARBA" id="ARBA00022692"/>
    </source>
</evidence>
<organism evidence="10 11">
    <name type="scientific">Kitasatospora kifunensis</name>
    <name type="common">Streptomyces kifunensis</name>
    <dbReference type="NCBI Taxonomy" id="58351"/>
    <lineage>
        <taxon>Bacteria</taxon>
        <taxon>Bacillati</taxon>
        <taxon>Actinomycetota</taxon>
        <taxon>Actinomycetes</taxon>
        <taxon>Kitasatosporales</taxon>
        <taxon>Streptomycetaceae</taxon>
        <taxon>Kitasatospora</taxon>
    </lineage>
</organism>
<evidence type="ECO:0000313" key="11">
    <source>
        <dbReference type="Proteomes" id="UP000540506"/>
    </source>
</evidence>
<reference evidence="10 11" key="1">
    <citation type="submission" date="2020-08" db="EMBL/GenBank/DDBJ databases">
        <title>Sequencing the genomes of 1000 actinobacteria strains.</title>
        <authorList>
            <person name="Klenk H.-P."/>
        </authorList>
    </citation>
    <scope>NUCLEOTIDE SEQUENCE [LARGE SCALE GENOMIC DNA]</scope>
    <source>
        <strain evidence="10 11">DSM 41654</strain>
    </source>
</reference>
<dbReference type="Proteomes" id="UP000540506">
    <property type="component" value="Unassembled WGS sequence"/>
</dbReference>
<feature type="transmembrane region" description="Helical" evidence="9">
    <location>
        <begin position="185"/>
        <end position="209"/>
    </location>
</feature>
<evidence type="ECO:0000256" key="3">
    <source>
        <dbReference type="ARBA" id="ARBA00022448"/>
    </source>
</evidence>
<dbReference type="AlphaFoldDB" id="A0A7W7VZE4"/>
<keyword evidence="11" id="KW-1185">Reference proteome</keyword>
<feature type="region of interest" description="Disordered" evidence="8">
    <location>
        <begin position="1"/>
        <end position="31"/>
    </location>
</feature>
<dbReference type="GO" id="GO:0022857">
    <property type="term" value="F:transmembrane transporter activity"/>
    <property type="evidence" value="ECO:0007669"/>
    <property type="project" value="InterPro"/>
</dbReference>
<evidence type="ECO:0000313" key="10">
    <source>
        <dbReference type="EMBL" id="MBB4927629.1"/>
    </source>
</evidence>
<protein>
    <submittedName>
        <fullName evidence="10">Iron complex transport system permease protein</fullName>
    </submittedName>
</protein>
<dbReference type="PANTHER" id="PTHR30472">
    <property type="entry name" value="FERRIC ENTEROBACTIN TRANSPORT SYSTEM PERMEASE PROTEIN"/>
    <property type="match status" value="1"/>
</dbReference>
<keyword evidence="6 9" id="KW-1133">Transmembrane helix</keyword>
<evidence type="ECO:0000256" key="8">
    <source>
        <dbReference type="SAM" id="MobiDB-lite"/>
    </source>
</evidence>
<sequence>MRPHDRIPPPPQGPPRDAATDDPPPVRGGRSRRLPLLPVLAACTALLVTVVTLAVGTGSVSLGPAAVWQVITDHLTGHPNASVADAIVWQIRLPRVLLAAVIGAALTTAGTVVQVQVRNALADPFLLGISSGASVGASAVLLFGAFASLGAWAVSFGSVLGSLGAMLAVLLLAGQGQRGQGRQLAPTRLILCGVVLSALFESLTSFLIFRGNPQATQSVLFWLMGSFGQATWTQLPIPALVLTAAVIVLLAQSRSLNALAMGAEAAASLGVDVQRLRRNLFLVTSLIAGVSVAVSGVIGFVGLVVPHIVRLLVGSDHRRSLPVGVLFGASFMVLGDLLARTVVAPQEMPMGVITAFVGAPVLIVLIRRRPYLYGATR</sequence>
<gene>
    <name evidence="10" type="ORF">FHR34_006724</name>
</gene>
<comment type="similarity">
    <text evidence="2">Belongs to the binding-protein-dependent transport system permease family. FecCD subfamily.</text>
</comment>
<dbReference type="EMBL" id="JACHJV010000002">
    <property type="protein sequence ID" value="MBB4927629.1"/>
    <property type="molecule type" value="Genomic_DNA"/>
</dbReference>
<evidence type="ECO:0000256" key="6">
    <source>
        <dbReference type="ARBA" id="ARBA00022989"/>
    </source>
</evidence>
<keyword evidence="5 9" id="KW-0812">Transmembrane</keyword>
<proteinExistence type="inferred from homology"/>
<feature type="transmembrane region" description="Helical" evidence="9">
    <location>
        <begin position="36"/>
        <end position="55"/>
    </location>
</feature>
<dbReference type="PANTHER" id="PTHR30472:SF67">
    <property type="entry name" value="PERMEASE OF ABC TRANSPORTER-RELATED"/>
    <property type="match status" value="1"/>
</dbReference>
<evidence type="ECO:0000256" key="7">
    <source>
        <dbReference type="ARBA" id="ARBA00023136"/>
    </source>
</evidence>
<keyword evidence="4" id="KW-1003">Cell membrane</keyword>
<comment type="subcellular location">
    <subcellularLocation>
        <location evidence="1">Cell membrane</location>
        <topology evidence="1">Multi-pass membrane protein</topology>
    </subcellularLocation>
</comment>
<feature type="transmembrane region" description="Helical" evidence="9">
    <location>
        <begin position="152"/>
        <end position="173"/>
    </location>
</feature>
<comment type="caution">
    <text evidence="10">The sequence shown here is derived from an EMBL/GenBank/DDBJ whole genome shotgun (WGS) entry which is preliminary data.</text>
</comment>
<dbReference type="Gene3D" id="1.10.3470.10">
    <property type="entry name" value="ABC transporter involved in vitamin B12 uptake, BtuC"/>
    <property type="match status" value="1"/>
</dbReference>
<dbReference type="CDD" id="cd06550">
    <property type="entry name" value="TM_ABC_iron-siderophores_like"/>
    <property type="match status" value="1"/>
</dbReference>
<dbReference type="InterPro" id="IPR000522">
    <property type="entry name" value="ABC_transptr_permease_BtuC"/>
</dbReference>
<dbReference type="InterPro" id="IPR037294">
    <property type="entry name" value="ABC_BtuC-like"/>
</dbReference>
<dbReference type="GO" id="GO:0005886">
    <property type="term" value="C:plasma membrane"/>
    <property type="evidence" value="ECO:0007669"/>
    <property type="project" value="UniProtKB-SubCell"/>
</dbReference>
<feature type="transmembrane region" description="Helical" evidence="9">
    <location>
        <begin position="350"/>
        <end position="367"/>
    </location>
</feature>
<feature type="transmembrane region" description="Helical" evidence="9">
    <location>
        <begin position="280"/>
        <end position="309"/>
    </location>
</feature>
<accession>A0A7W7VZE4</accession>
<dbReference type="GO" id="GO:0033214">
    <property type="term" value="P:siderophore-iron import into cell"/>
    <property type="evidence" value="ECO:0007669"/>
    <property type="project" value="TreeGrafter"/>
</dbReference>
<dbReference type="FunFam" id="1.10.3470.10:FF:000001">
    <property type="entry name" value="Vitamin B12 ABC transporter permease BtuC"/>
    <property type="match status" value="1"/>
</dbReference>
<dbReference type="SUPFAM" id="SSF81345">
    <property type="entry name" value="ABC transporter involved in vitamin B12 uptake, BtuC"/>
    <property type="match status" value="1"/>
</dbReference>
<evidence type="ECO:0000256" key="9">
    <source>
        <dbReference type="SAM" id="Phobius"/>
    </source>
</evidence>
<evidence type="ECO:0000256" key="2">
    <source>
        <dbReference type="ARBA" id="ARBA00007935"/>
    </source>
</evidence>
<keyword evidence="3" id="KW-0813">Transport</keyword>